<accession>A0ABD1CUB3</accession>
<keyword evidence="3" id="KW-0479">Metal-binding</keyword>
<keyword evidence="3" id="KW-0862">Zinc</keyword>
<gene>
    <name evidence="6" type="ORF">pipiens_014511</name>
</gene>
<dbReference type="Pfam" id="PF00856">
    <property type="entry name" value="SET"/>
    <property type="match status" value="1"/>
</dbReference>
<dbReference type="AlphaFoldDB" id="A0ABD1CUB3"/>
<feature type="binding site" evidence="3">
    <location>
        <position position="416"/>
    </location>
    <ligand>
        <name>Zn(2+)</name>
        <dbReference type="ChEBI" id="CHEBI:29105"/>
    </ligand>
</feature>
<dbReference type="CDD" id="cd04794">
    <property type="entry name" value="euk_LANCL"/>
    <property type="match status" value="1"/>
</dbReference>
<dbReference type="Proteomes" id="UP001562425">
    <property type="component" value="Unassembled WGS sequence"/>
</dbReference>
<evidence type="ECO:0000313" key="7">
    <source>
        <dbReference type="Proteomes" id="UP001562425"/>
    </source>
</evidence>
<proteinExistence type="inferred from homology"/>
<dbReference type="Gene3D" id="2.170.270.10">
    <property type="entry name" value="SET domain"/>
    <property type="match status" value="1"/>
</dbReference>
<comment type="similarity">
    <text evidence="1">Belongs to the LanC-like protein family.</text>
</comment>
<organism evidence="6 7">
    <name type="scientific">Culex pipiens pipiens</name>
    <name type="common">Northern house mosquito</name>
    <dbReference type="NCBI Taxonomy" id="38569"/>
    <lineage>
        <taxon>Eukaryota</taxon>
        <taxon>Metazoa</taxon>
        <taxon>Ecdysozoa</taxon>
        <taxon>Arthropoda</taxon>
        <taxon>Hexapoda</taxon>
        <taxon>Insecta</taxon>
        <taxon>Pterygota</taxon>
        <taxon>Neoptera</taxon>
        <taxon>Endopterygota</taxon>
        <taxon>Diptera</taxon>
        <taxon>Nematocera</taxon>
        <taxon>Culicoidea</taxon>
        <taxon>Culicidae</taxon>
        <taxon>Culicinae</taxon>
        <taxon>Culicini</taxon>
        <taxon>Culex</taxon>
        <taxon>Culex</taxon>
    </lineage>
</organism>
<reference evidence="6 7" key="1">
    <citation type="submission" date="2024-05" db="EMBL/GenBank/DDBJ databases">
        <title>Culex pipiens pipiens assembly and annotation.</title>
        <authorList>
            <person name="Alout H."/>
            <person name="Durand T."/>
        </authorList>
    </citation>
    <scope>NUCLEOTIDE SEQUENCE [LARGE SCALE GENOMIC DNA]</scope>
    <source>
        <strain evidence="6">HA-2024</strain>
        <tissue evidence="6">Whole body</tissue>
    </source>
</reference>
<dbReference type="InterPro" id="IPR046341">
    <property type="entry name" value="SET_dom_sf"/>
</dbReference>
<dbReference type="InterPro" id="IPR001214">
    <property type="entry name" value="SET_dom"/>
</dbReference>
<evidence type="ECO:0000313" key="6">
    <source>
        <dbReference type="EMBL" id="KAL1380007.1"/>
    </source>
</evidence>
<dbReference type="GO" id="GO:0008170">
    <property type="term" value="F:N-methyltransferase activity"/>
    <property type="evidence" value="ECO:0007669"/>
    <property type="project" value="UniProtKB-ARBA"/>
</dbReference>
<protein>
    <recommendedName>
        <fullName evidence="2">LanC-like protein 3 homolog</fullName>
    </recommendedName>
</protein>
<dbReference type="EMBL" id="JBEHCU010009374">
    <property type="protein sequence ID" value="KAL1380007.1"/>
    <property type="molecule type" value="Genomic_DNA"/>
</dbReference>
<dbReference type="InterPro" id="IPR020464">
    <property type="entry name" value="LanC-like_prot_euk"/>
</dbReference>
<dbReference type="Gene3D" id="1.50.10.10">
    <property type="match status" value="1"/>
</dbReference>
<dbReference type="SUPFAM" id="SSF158745">
    <property type="entry name" value="LanC-like"/>
    <property type="match status" value="1"/>
</dbReference>
<dbReference type="GO" id="GO:0008276">
    <property type="term" value="F:protein methyltransferase activity"/>
    <property type="evidence" value="ECO:0007669"/>
    <property type="project" value="UniProtKB-ARBA"/>
</dbReference>
<evidence type="ECO:0000256" key="2">
    <source>
        <dbReference type="ARBA" id="ARBA00069999"/>
    </source>
</evidence>
<dbReference type="InterPro" id="IPR007822">
    <property type="entry name" value="LANC-like"/>
</dbReference>
<dbReference type="Pfam" id="PF05147">
    <property type="entry name" value="LANC_like"/>
    <property type="match status" value="1"/>
</dbReference>
<evidence type="ECO:0000256" key="1">
    <source>
        <dbReference type="ARBA" id="ARBA00007179"/>
    </source>
</evidence>
<sequence length="730" mass="81039">MVKFSTGLKPFDSNRQRNAIKTKEKKVGKHRVSPLLVVVVGTLLAIRRCCCRSPPSPSPSTASGSGMASSSSAVAAGGGAPSTGGGGGGRFFANPFPDYGGGPVVKNDDHIRSLVQSYVNLVVDNTRDDRNTDHRGDLYVGDAGIAYMFLRLHECGLFGPDALQYAKQYAVSAKAKAVRYAIKPEERCSFLCGNAGIFAVSAAICHRMGQRQEMDEDLRNFASGITVCKRIDFNKNGSDELLFGRAGYLSGIYWLHQNIDKRLFAHETLTVIAGVMIESGKRYSAAHRSPVPLMYHCWGDEYLGAAHGISAIMHMLLESPFQANPNGNEMAAVRATVNSLLSLQDADGNFPVTLQDYLQRSRDELLVHWCHGAPGIVYLMAKAYLLFKDPKYLQSCVRSCDLVWRKGLLRKGPGICHGVAGSGYVFLLLYRLTSNPKYLYRALKFMEFLTHEEFIRYARNPDRPFSLYEGYAGTVCFLLDLLRPEQAAFPFMDVFDTKSKLPCSPLVEYTFKLCAAVNYVVLMKQPAVQSLVTSEAQKRFFMNSLYHYQRVSSYFSWECNSPTHSTPTVSGLMTIGSLINHSCDPNALVNYESGRFKCVFLRPVRKGEQITTSLGPAWFLFESQPASELSFECRCQVCRNGSIIDWLKTGKPLRTSALADLGLCLEVMGNESANDAAKLNAFQQFFQRYAQYLPCLEMAFHVRSYLGLLLDAFRKENVKLNRAKIAAAVV</sequence>
<evidence type="ECO:0000259" key="5">
    <source>
        <dbReference type="PROSITE" id="PS50280"/>
    </source>
</evidence>
<dbReference type="PANTHER" id="PTHR12736">
    <property type="entry name" value="LANC-LIKE PROTEIN"/>
    <property type="match status" value="1"/>
</dbReference>
<evidence type="ECO:0000256" key="3">
    <source>
        <dbReference type="PIRSR" id="PIRSR607822-1"/>
    </source>
</evidence>
<dbReference type="SUPFAM" id="SSF82199">
    <property type="entry name" value="SET domain"/>
    <property type="match status" value="1"/>
</dbReference>
<feature type="binding site" evidence="3">
    <location>
        <position position="370"/>
    </location>
    <ligand>
        <name>Zn(2+)</name>
        <dbReference type="ChEBI" id="CHEBI:29105"/>
    </ligand>
</feature>
<feature type="compositionally biased region" description="Low complexity" evidence="4">
    <location>
        <begin position="59"/>
        <end position="75"/>
    </location>
</feature>
<feature type="region of interest" description="Disordered" evidence="4">
    <location>
        <begin position="1"/>
        <end position="26"/>
    </location>
</feature>
<feature type="region of interest" description="Disordered" evidence="4">
    <location>
        <begin position="54"/>
        <end position="81"/>
    </location>
</feature>
<dbReference type="PANTHER" id="PTHR12736:SF7">
    <property type="entry name" value="LANC-LIKE PROTEIN 3"/>
    <property type="match status" value="1"/>
</dbReference>
<dbReference type="PROSITE" id="PS50280">
    <property type="entry name" value="SET"/>
    <property type="match status" value="1"/>
</dbReference>
<comment type="caution">
    <text evidence="6">The sequence shown here is derived from an EMBL/GenBank/DDBJ whole genome shotgun (WGS) entry which is preliminary data.</text>
</comment>
<dbReference type="PRINTS" id="PR01950">
    <property type="entry name" value="LANCSUPER"/>
</dbReference>
<keyword evidence="7" id="KW-1185">Reference proteome</keyword>
<dbReference type="SMART" id="SM01260">
    <property type="entry name" value="LANC_like"/>
    <property type="match status" value="1"/>
</dbReference>
<dbReference type="PRINTS" id="PR01951">
    <property type="entry name" value="LANCEUKARYTE"/>
</dbReference>
<dbReference type="GO" id="GO:0008757">
    <property type="term" value="F:S-adenosylmethionine-dependent methyltransferase activity"/>
    <property type="evidence" value="ECO:0007669"/>
    <property type="project" value="UniProtKB-ARBA"/>
</dbReference>
<dbReference type="FunFam" id="1.50.10.10:FF:000012">
    <property type="entry name" value="LanC-like protein 3"/>
    <property type="match status" value="1"/>
</dbReference>
<feature type="domain" description="SET" evidence="5">
    <location>
        <begin position="374"/>
        <end position="615"/>
    </location>
</feature>
<feature type="binding site" evidence="3">
    <location>
        <position position="417"/>
    </location>
    <ligand>
        <name>Zn(2+)</name>
        <dbReference type="ChEBI" id="CHEBI:29105"/>
    </ligand>
</feature>
<dbReference type="InterPro" id="IPR012341">
    <property type="entry name" value="6hp_glycosidase-like_sf"/>
</dbReference>
<evidence type="ECO:0000256" key="4">
    <source>
        <dbReference type="SAM" id="MobiDB-lite"/>
    </source>
</evidence>
<name>A0ABD1CUB3_CULPP</name>